<dbReference type="GO" id="GO:0020037">
    <property type="term" value="F:heme binding"/>
    <property type="evidence" value="ECO:0007669"/>
    <property type="project" value="InterPro"/>
</dbReference>
<comment type="subcellular location">
    <subcellularLocation>
        <location evidence="2">Secreted</location>
    </subcellularLocation>
</comment>
<dbReference type="InterPro" id="IPR000823">
    <property type="entry name" value="Peroxidase_pln"/>
</dbReference>
<keyword evidence="9" id="KW-0376">Hydrogen peroxide</keyword>
<dbReference type="Gene3D" id="1.10.420.10">
    <property type="entry name" value="Peroxidase, domain 2"/>
    <property type="match status" value="1"/>
</dbReference>
<comment type="caution">
    <text evidence="14">The sequence shown here is derived from an EMBL/GenBank/DDBJ whole genome shotgun (WGS) entry which is preliminary data.</text>
</comment>
<keyword evidence="5 11" id="KW-0479">Metal-binding</keyword>
<dbReference type="PRINTS" id="PR00461">
    <property type="entry name" value="PLPEROXIDASE"/>
</dbReference>
<feature type="binding site" evidence="11">
    <location>
        <position position="10"/>
    </location>
    <ligand>
        <name>Ca(2+)</name>
        <dbReference type="ChEBI" id="CHEBI:29108"/>
        <label>1</label>
    </ligand>
</feature>
<protein>
    <recommendedName>
        <fullName evidence="13">Plant heme peroxidase family profile domain-containing protein</fullName>
    </recommendedName>
</protein>
<dbReference type="GO" id="GO:0042744">
    <property type="term" value="P:hydrogen peroxide catabolic process"/>
    <property type="evidence" value="ECO:0007669"/>
    <property type="project" value="UniProtKB-KW"/>
</dbReference>
<sequence>MDVFQGCDASLLLQGKNSEQNAGVSNHLHAGALRLIESVRAEAHRQCGPTVSCADITALGAREAVAATGGPAYAVNLGQLDSLAPASPDEWFDLPGAWDPNYTTLLASYSRWKLNGVHVVALSGAHTIGSSACLGFYDRFRRWDTNFDRQIGEECERRKKILCRSPVNRRFTPLPGFLPPVPFHRSQSSMGPQRTSLWLPASAARAHVGFAEPSSRRPYRERTAPARLPWSRCPRRRRSAWNLDTLIADAQP</sequence>
<evidence type="ECO:0000256" key="3">
    <source>
        <dbReference type="ARBA" id="ARBA00022559"/>
    </source>
</evidence>
<keyword evidence="6 11" id="KW-0106">Calcium</keyword>
<keyword evidence="8 11" id="KW-0408">Iron</keyword>
<evidence type="ECO:0000256" key="5">
    <source>
        <dbReference type="ARBA" id="ARBA00022723"/>
    </source>
</evidence>
<dbReference type="Gramene" id="TVU20955">
    <property type="protein sequence ID" value="TVU20955"/>
    <property type="gene ID" value="EJB05_30561"/>
</dbReference>
<dbReference type="PANTHER" id="PTHR31517:SF51">
    <property type="entry name" value="PEROXIDASE 55"/>
    <property type="match status" value="1"/>
</dbReference>
<evidence type="ECO:0000256" key="9">
    <source>
        <dbReference type="ARBA" id="ARBA00023324"/>
    </source>
</evidence>
<dbReference type="EMBL" id="RWGY01000026">
    <property type="protein sequence ID" value="TVU20955.1"/>
    <property type="molecule type" value="Genomic_DNA"/>
</dbReference>
<dbReference type="GO" id="GO:0005576">
    <property type="term" value="C:extracellular region"/>
    <property type="evidence" value="ECO:0007669"/>
    <property type="project" value="UniProtKB-SubCell"/>
</dbReference>
<dbReference type="PROSITE" id="PS50873">
    <property type="entry name" value="PEROXIDASE_4"/>
    <property type="match status" value="1"/>
</dbReference>
<feature type="binding site" evidence="10">
    <location>
        <position position="95"/>
    </location>
    <ligand>
        <name>substrate</name>
    </ligand>
</feature>
<feature type="non-terminal residue" evidence="14">
    <location>
        <position position="1"/>
    </location>
</feature>
<evidence type="ECO:0000256" key="10">
    <source>
        <dbReference type="PIRSR" id="PIRSR600823-2"/>
    </source>
</evidence>
<evidence type="ECO:0000313" key="15">
    <source>
        <dbReference type="Proteomes" id="UP000324897"/>
    </source>
</evidence>
<keyword evidence="7" id="KW-0560">Oxidoreductase</keyword>
<keyword evidence="15" id="KW-1185">Reference proteome</keyword>
<dbReference type="OrthoDB" id="2113341at2759"/>
<evidence type="ECO:0000256" key="7">
    <source>
        <dbReference type="ARBA" id="ARBA00023002"/>
    </source>
</evidence>
<dbReference type="Proteomes" id="UP000324897">
    <property type="component" value="Unassembled WGS sequence"/>
</dbReference>
<name>A0A5J9UB98_9POAL</name>
<comment type="catalytic activity">
    <reaction evidence="1">
        <text>2 a phenolic donor + H2O2 = 2 a phenolic radical donor + 2 H2O</text>
        <dbReference type="Rhea" id="RHEA:56136"/>
        <dbReference type="ChEBI" id="CHEBI:15377"/>
        <dbReference type="ChEBI" id="CHEBI:16240"/>
        <dbReference type="ChEBI" id="CHEBI:139520"/>
        <dbReference type="ChEBI" id="CHEBI:139521"/>
        <dbReference type="EC" id="1.11.1.7"/>
    </reaction>
</comment>
<evidence type="ECO:0000256" key="4">
    <source>
        <dbReference type="ARBA" id="ARBA00022617"/>
    </source>
</evidence>
<keyword evidence="4" id="KW-0349">Heme</keyword>
<evidence type="ECO:0000256" key="6">
    <source>
        <dbReference type="ARBA" id="ARBA00022837"/>
    </source>
</evidence>
<comment type="cofactor">
    <cofactor evidence="11">
        <name>heme b</name>
        <dbReference type="ChEBI" id="CHEBI:60344"/>
    </cofactor>
    <text evidence="11">Binds 1 heme b (iron(II)-protoporphyrin IX) group per subunit.</text>
</comment>
<feature type="domain" description="Plant heme peroxidase family profile" evidence="13">
    <location>
        <begin position="5"/>
        <end position="166"/>
    </location>
</feature>
<dbReference type="InterPro" id="IPR010255">
    <property type="entry name" value="Haem_peroxidase_sf"/>
</dbReference>
<organism evidence="14 15">
    <name type="scientific">Eragrostis curvula</name>
    <name type="common">weeping love grass</name>
    <dbReference type="NCBI Taxonomy" id="38414"/>
    <lineage>
        <taxon>Eukaryota</taxon>
        <taxon>Viridiplantae</taxon>
        <taxon>Streptophyta</taxon>
        <taxon>Embryophyta</taxon>
        <taxon>Tracheophyta</taxon>
        <taxon>Spermatophyta</taxon>
        <taxon>Magnoliopsida</taxon>
        <taxon>Liliopsida</taxon>
        <taxon>Poales</taxon>
        <taxon>Poaceae</taxon>
        <taxon>PACMAD clade</taxon>
        <taxon>Chloridoideae</taxon>
        <taxon>Eragrostideae</taxon>
        <taxon>Eragrostidinae</taxon>
        <taxon>Eragrostis</taxon>
    </lineage>
</organism>
<evidence type="ECO:0000313" key="14">
    <source>
        <dbReference type="EMBL" id="TVU20955.1"/>
    </source>
</evidence>
<comment type="cofactor">
    <cofactor evidence="11">
        <name>Ca(2+)</name>
        <dbReference type="ChEBI" id="CHEBI:29108"/>
    </cofactor>
    <text evidence="11">Binds 2 calcium ions per subunit.</text>
</comment>
<reference evidence="14 15" key="1">
    <citation type="journal article" date="2019" name="Sci. Rep.">
        <title>A high-quality genome of Eragrostis curvula grass provides insights into Poaceae evolution and supports new strategies to enhance forage quality.</title>
        <authorList>
            <person name="Carballo J."/>
            <person name="Santos B.A.C.M."/>
            <person name="Zappacosta D."/>
            <person name="Garbus I."/>
            <person name="Selva J.P."/>
            <person name="Gallo C.A."/>
            <person name="Diaz A."/>
            <person name="Albertini E."/>
            <person name="Caccamo M."/>
            <person name="Echenique V."/>
        </authorList>
    </citation>
    <scope>NUCLEOTIDE SEQUENCE [LARGE SCALE GENOMIC DNA]</scope>
    <source>
        <strain evidence="15">cv. Victoria</strain>
        <tissue evidence="14">Leaf</tissue>
    </source>
</reference>
<dbReference type="GO" id="GO:0046872">
    <property type="term" value="F:metal ion binding"/>
    <property type="evidence" value="ECO:0007669"/>
    <property type="project" value="UniProtKB-KW"/>
</dbReference>
<dbReference type="PRINTS" id="PR00458">
    <property type="entry name" value="PEROXIDASE"/>
</dbReference>
<keyword evidence="3" id="KW-0575">Peroxidase</keyword>
<gene>
    <name evidence="14" type="ORF">EJB05_30561</name>
</gene>
<feature type="binding site" evidence="11">
    <location>
        <position position="127"/>
    </location>
    <ligand>
        <name>Ca(2+)</name>
        <dbReference type="ChEBI" id="CHEBI:29108"/>
        <label>2</label>
    </ligand>
</feature>
<comment type="similarity">
    <text evidence="12">Belongs to the peroxidase family.</text>
</comment>
<feature type="binding site" description="axial binding residue" evidence="11">
    <location>
        <position position="126"/>
    </location>
    <ligand>
        <name>heme b</name>
        <dbReference type="ChEBI" id="CHEBI:60344"/>
    </ligand>
    <ligandPart>
        <name>Fe</name>
        <dbReference type="ChEBI" id="CHEBI:18248"/>
    </ligandPart>
</feature>
<dbReference type="InterPro" id="IPR002016">
    <property type="entry name" value="Haem_peroxidase"/>
</dbReference>
<proteinExistence type="inferred from homology"/>
<dbReference type="GO" id="GO:0006979">
    <property type="term" value="P:response to oxidative stress"/>
    <property type="evidence" value="ECO:0007669"/>
    <property type="project" value="InterPro"/>
</dbReference>
<feature type="binding site" evidence="11">
    <location>
        <position position="19"/>
    </location>
    <ligand>
        <name>Ca(2+)</name>
        <dbReference type="ChEBI" id="CHEBI:29108"/>
        <label>1</label>
    </ligand>
</feature>
<evidence type="ECO:0000259" key="13">
    <source>
        <dbReference type="PROSITE" id="PS50873"/>
    </source>
</evidence>
<evidence type="ECO:0000256" key="8">
    <source>
        <dbReference type="ARBA" id="ARBA00023004"/>
    </source>
</evidence>
<dbReference type="GO" id="GO:0140825">
    <property type="term" value="F:lactoperoxidase activity"/>
    <property type="evidence" value="ECO:0007669"/>
    <property type="project" value="UniProtKB-EC"/>
</dbReference>
<accession>A0A5J9UB98</accession>
<evidence type="ECO:0000256" key="2">
    <source>
        <dbReference type="ARBA" id="ARBA00004613"/>
    </source>
</evidence>
<feature type="binding site" evidence="11">
    <location>
        <position position="6"/>
    </location>
    <ligand>
        <name>Ca(2+)</name>
        <dbReference type="ChEBI" id="CHEBI:29108"/>
        <label>1</label>
    </ligand>
</feature>
<evidence type="ECO:0000256" key="12">
    <source>
        <dbReference type="RuleBase" id="RU004241"/>
    </source>
</evidence>
<dbReference type="Gene3D" id="1.10.520.10">
    <property type="match status" value="1"/>
</dbReference>
<feature type="binding site" evidence="11">
    <location>
        <position position="8"/>
    </location>
    <ligand>
        <name>Ca(2+)</name>
        <dbReference type="ChEBI" id="CHEBI:29108"/>
        <label>1</label>
    </ligand>
</feature>
<evidence type="ECO:0000256" key="1">
    <source>
        <dbReference type="ARBA" id="ARBA00000189"/>
    </source>
</evidence>
<dbReference type="PANTHER" id="PTHR31517">
    <property type="match status" value="1"/>
</dbReference>
<evidence type="ECO:0000256" key="11">
    <source>
        <dbReference type="PIRSR" id="PIRSR600823-3"/>
    </source>
</evidence>
<dbReference type="AlphaFoldDB" id="A0A5J9UB98"/>
<dbReference type="SUPFAM" id="SSF48113">
    <property type="entry name" value="Heme-dependent peroxidases"/>
    <property type="match status" value="1"/>
</dbReference>
<dbReference type="Pfam" id="PF00141">
    <property type="entry name" value="peroxidase"/>
    <property type="match status" value="1"/>
</dbReference>